<sequence length="89" mass="10418">MFFNRRKCIRNSLKYLSRICPEVSQNRGITLFLKTFQSMTSMVITWLQLQRFPSKVGFFCGLCLVLLCCSSLDNFYEKDSSWLSLRSNA</sequence>
<keyword evidence="2" id="KW-1185">Reference proteome</keyword>
<proteinExistence type="predicted"/>
<reference evidence="1 2" key="1">
    <citation type="journal article" date="2015" name="Sci. Rep.">
        <title>The power of single molecule real-time sequencing technology in the de novo assembly of a eukaryotic genome.</title>
        <authorList>
            <person name="Sakai H."/>
            <person name="Naito K."/>
            <person name="Ogiso-Tanaka E."/>
            <person name="Takahashi Y."/>
            <person name="Iseki K."/>
            <person name="Muto C."/>
            <person name="Satou K."/>
            <person name="Teruya K."/>
            <person name="Shiroma A."/>
            <person name="Shimoji M."/>
            <person name="Hirano T."/>
            <person name="Itoh T."/>
            <person name="Kaga A."/>
            <person name="Tomooka N."/>
        </authorList>
    </citation>
    <scope>NUCLEOTIDE SEQUENCE [LARGE SCALE GENOMIC DNA]</scope>
    <source>
        <strain evidence="2">cv. Shumari</strain>
    </source>
</reference>
<evidence type="ECO:0000313" key="1">
    <source>
        <dbReference type="EMBL" id="BAT79694.1"/>
    </source>
</evidence>
<dbReference type="EMBL" id="AP015035">
    <property type="protein sequence ID" value="BAT79694.1"/>
    <property type="molecule type" value="Genomic_DNA"/>
</dbReference>
<dbReference type="AlphaFoldDB" id="A0A0S3RGS7"/>
<dbReference type="Proteomes" id="UP000291084">
    <property type="component" value="Chromosome 2"/>
</dbReference>
<accession>A0A0S3RGS7</accession>
<organism evidence="1 2">
    <name type="scientific">Vigna angularis var. angularis</name>
    <dbReference type="NCBI Taxonomy" id="157739"/>
    <lineage>
        <taxon>Eukaryota</taxon>
        <taxon>Viridiplantae</taxon>
        <taxon>Streptophyta</taxon>
        <taxon>Embryophyta</taxon>
        <taxon>Tracheophyta</taxon>
        <taxon>Spermatophyta</taxon>
        <taxon>Magnoliopsida</taxon>
        <taxon>eudicotyledons</taxon>
        <taxon>Gunneridae</taxon>
        <taxon>Pentapetalae</taxon>
        <taxon>rosids</taxon>
        <taxon>fabids</taxon>
        <taxon>Fabales</taxon>
        <taxon>Fabaceae</taxon>
        <taxon>Papilionoideae</taxon>
        <taxon>50 kb inversion clade</taxon>
        <taxon>NPAAA clade</taxon>
        <taxon>indigoferoid/millettioid clade</taxon>
        <taxon>Phaseoleae</taxon>
        <taxon>Vigna</taxon>
    </lineage>
</organism>
<protein>
    <submittedName>
        <fullName evidence="1">Uncharacterized protein</fullName>
    </submittedName>
</protein>
<name>A0A0S3RGS7_PHAAN</name>
<evidence type="ECO:0000313" key="2">
    <source>
        <dbReference type="Proteomes" id="UP000291084"/>
    </source>
</evidence>
<gene>
    <name evidence="1" type="primary">Vigan.02G261600</name>
    <name evidence="1" type="ORF">VIGAN_02261600</name>
</gene>